<protein>
    <submittedName>
        <fullName evidence="4">Putative Acetyltransferase</fullName>
    </submittedName>
</protein>
<dbReference type="Proteomes" id="UP000035721">
    <property type="component" value="Unassembled WGS sequence"/>
</dbReference>
<evidence type="ECO:0000256" key="1">
    <source>
        <dbReference type="ARBA" id="ARBA00022679"/>
    </source>
</evidence>
<keyword evidence="2" id="KW-0012">Acyltransferase</keyword>
<evidence type="ECO:0000313" key="5">
    <source>
        <dbReference type="Proteomes" id="UP000035721"/>
    </source>
</evidence>
<dbReference type="CDD" id="cd04301">
    <property type="entry name" value="NAT_SF"/>
    <property type="match status" value="1"/>
</dbReference>
<comment type="caution">
    <text evidence="4">The sequence shown here is derived from an EMBL/GenBank/DDBJ whole genome shotgun (WGS) entry which is preliminary data.</text>
</comment>
<dbReference type="PROSITE" id="PS51186">
    <property type="entry name" value="GNAT"/>
    <property type="match status" value="1"/>
</dbReference>
<evidence type="ECO:0000259" key="3">
    <source>
        <dbReference type="PROSITE" id="PS51186"/>
    </source>
</evidence>
<dbReference type="GO" id="GO:0016747">
    <property type="term" value="F:acyltransferase activity, transferring groups other than amino-acyl groups"/>
    <property type="evidence" value="ECO:0007669"/>
    <property type="project" value="InterPro"/>
</dbReference>
<dbReference type="InterPro" id="IPR000182">
    <property type="entry name" value="GNAT_dom"/>
</dbReference>
<dbReference type="SUPFAM" id="SSF55729">
    <property type="entry name" value="Acyl-CoA N-acyltransferases (Nat)"/>
    <property type="match status" value="1"/>
</dbReference>
<dbReference type="AlphaFoldDB" id="A0A077LW34"/>
<keyword evidence="5" id="KW-1185">Reference proteome</keyword>
<dbReference type="EMBL" id="CAJB01000068">
    <property type="protein sequence ID" value="CCH77032.1"/>
    <property type="molecule type" value="Genomic_DNA"/>
</dbReference>
<reference evidence="4 5" key="1">
    <citation type="journal article" date="2013" name="ISME J.">
        <title>A metabolic model for members of the genus Tetrasphaera involved in enhanced biological phosphorus removal.</title>
        <authorList>
            <person name="Kristiansen R."/>
            <person name="Nguyen H.T.T."/>
            <person name="Saunders A.M."/>
            <person name="Nielsen J.L."/>
            <person name="Wimmer R."/>
            <person name="Le V.Q."/>
            <person name="McIlroy S.J."/>
            <person name="Petrovski S."/>
            <person name="Seviour R.J."/>
            <person name="Calteau A."/>
            <person name="Nielsen K.L."/>
            <person name="Nielsen P.H."/>
        </authorList>
    </citation>
    <scope>NUCLEOTIDE SEQUENCE [LARGE SCALE GENOMIC DNA]</scope>
    <source>
        <strain evidence="4 5">T1-X7</strain>
    </source>
</reference>
<dbReference type="InterPro" id="IPR016181">
    <property type="entry name" value="Acyl_CoA_acyltransferase"/>
</dbReference>
<gene>
    <name evidence="4" type="ORF">BN12_160007</name>
</gene>
<keyword evidence="1 4" id="KW-0808">Transferase</keyword>
<organism evidence="4 5">
    <name type="scientific">Nostocoides japonicum T1-X7</name>
    <dbReference type="NCBI Taxonomy" id="1194083"/>
    <lineage>
        <taxon>Bacteria</taxon>
        <taxon>Bacillati</taxon>
        <taxon>Actinomycetota</taxon>
        <taxon>Actinomycetes</taxon>
        <taxon>Micrococcales</taxon>
        <taxon>Intrasporangiaceae</taxon>
        <taxon>Nostocoides</taxon>
    </lineage>
</organism>
<dbReference type="Gene3D" id="3.40.630.30">
    <property type="match status" value="1"/>
</dbReference>
<feature type="domain" description="N-acetyltransferase" evidence="3">
    <location>
        <begin position="8"/>
        <end position="165"/>
    </location>
</feature>
<evidence type="ECO:0000313" key="4">
    <source>
        <dbReference type="EMBL" id="CCH77032.1"/>
    </source>
</evidence>
<dbReference type="PANTHER" id="PTHR43877">
    <property type="entry name" value="AMINOALKYLPHOSPHONATE N-ACETYLTRANSFERASE-RELATED-RELATED"/>
    <property type="match status" value="1"/>
</dbReference>
<dbReference type="RefSeq" id="WP_048550134.1">
    <property type="nucleotide sequence ID" value="NZ_HF570958.1"/>
</dbReference>
<dbReference type="OrthoDB" id="5243635at2"/>
<dbReference type="InterPro" id="IPR050832">
    <property type="entry name" value="Bact_Acetyltransf"/>
</dbReference>
<name>A0A077LW34_9MICO</name>
<evidence type="ECO:0000256" key="2">
    <source>
        <dbReference type="ARBA" id="ARBA00023315"/>
    </source>
</evidence>
<sequence>MSDIVREVVIRTATPEDVDAVVAVGHGTWPATYEPIAGADYVAMGLAKWWSRDACLRTIEQGRTTVATVDGSVVAVAVAGPLEGDLVLWKLYVLPAYQGLRIGHRLIESVIGAATTDGYPRIRLSHIDGNEKAHRFYLGHGFVDDRRETEGRGIPDAMWMVRDLPTGDHPKGELP</sequence>
<accession>A0A077LW34</accession>
<dbReference type="STRING" id="1194083.BN12_160007"/>
<dbReference type="Pfam" id="PF00583">
    <property type="entry name" value="Acetyltransf_1"/>
    <property type="match status" value="1"/>
</dbReference>
<proteinExistence type="predicted"/>